<accession>A0A0N5B3Y0</accession>
<dbReference type="PANTHER" id="PTHR24413">
    <property type="entry name" value="SPECKLE-TYPE POZ PROTEIN"/>
    <property type="match status" value="1"/>
</dbReference>
<evidence type="ECO:0000259" key="1">
    <source>
        <dbReference type="PROSITE" id="PS50097"/>
    </source>
</evidence>
<dbReference type="Pfam" id="PF22486">
    <property type="entry name" value="MATH_2"/>
    <property type="match status" value="1"/>
</dbReference>
<dbReference type="Proteomes" id="UP000046392">
    <property type="component" value="Unplaced"/>
</dbReference>
<dbReference type="Gene3D" id="1.25.40.420">
    <property type="match status" value="1"/>
</dbReference>
<dbReference type="CDD" id="cd14733">
    <property type="entry name" value="BACK"/>
    <property type="match status" value="1"/>
</dbReference>
<dbReference type="GO" id="GO:0030163">
    <property type="term" value="P:protein catabolic process"/>
    <property type="evidence" value="ECO:0007669"/>
    <property type="project" value="UniProtKB-ARBA"/>
</dbReference>
<dbReference type="InterPro" id="IPR011333">
    <property type="entry name" value="SKP1/BTB/POZ_sf"/>
</dbReference>
<dbReference type="Gene3D" id="3.30.710.10">
    <property type="entry name" value="Potassium Channel Kv1.1, Chain A"/>
    <property type="match status" value="1"/>
</dbReference>
<dbReference type="InterPro" id="IPR002083">
    <property type="entry name" value="MATH/TRAF_dom"/>
</dbReference>
<name>A0A0N5B3Y0_STREA</name>
<dbReference type="STRING" id="174720.A0A0N5B3Y0"/>
<proteinExistence type="predicted"/>
<keyword evidence="3" id="KW-1185">Reference proteome</keyword>
<dbReference type="SMART" id="SM00061">
    <property type="entry name" value="MATH"/>
    <property type="match status" value="1"/>
</dbReference>
<reference evidence="4" key="1">
    <citation type="submission" date="2017-02" db="UniProtKB">
        <authorList>
            <consortium name="WormBaseParasite"/>
        </authorList>
    </citation>
    <scope>IDENTIFICATION</scope>
</reference>
<dbReference type="AlphaFoldDB" id="A0A0N5B3Y0"/>
<dbReference type="Pfam" id="PF00651">
    <property type="entry name" value="BTB"/>
    <property type="match status" value="1"/>
</dbReference>
<dbReference type="SUPFAM" id="SSF49599">
    <property type="entry name" value="TRAF domain-like"/>
    <property type="match status" value="1"/>
</dbReference>
<protein>
    <submittedName>
        <fullName evidence="4">BTB domain-containing protein</fullName>
    </submittedName>
</protein>
<feature type="domain" description="MATH" evidence="2">
    <location>
        <begin position="26"/>
        <end position="154"/>
    </location>
</feature>
<organism evidence="3 4">
    <name type="scientific">Strongyloides papillosus</name>
    <name type="common">Intestinal threadworm</name>
    <dbReference type="NCBI Taxonomy" id="174720"/>
    <lineage>
        <taxon>Eukaryota</taxon>
        <taxon>Metazoa</taxon>
        <taxon>Ecdysozoa</taxon>
        <taxon>Nematoda</taxon>
        <taxon>Chromadorea</taxon>
        <taxon>Rhabditida</taxon>
        <taxon>Tylenchina</taxon>
        <taxon>Panagrolaimomorpha</taxon>
        <taxon>Strongyloidoidea</taxon>
        <taxon>Strongyloididae</taxon>
        <taxon>Strongyloides</taxon>
    </lineage>
</organism>
<evidence type="ECO:0000313" key="3">
    <source>
        <dbReference type="Proteomes" id="UP000046392"/>
    </source>
</evidence>
<dbReference type="SMART" id="SM00225">
    <property type="entry name" value="BTB"/>
    <property type="match status" value="1"/>
</dbReference>
<evidence type="ECO:0000313" key="4">
    <source>
        <dbReference type="WBParaSite" id="SPAL_0000078200.1"/>
    </source>
</evidence>
<evidence type="ECO:0000259" key="2">
    <source>
        <dbReference type="PROSITE" id="PS50144"/>
    </source>
</evidence>
<dbReference type="PROSITE" id="PS50144">
    <property type="entry name" value="MATH"/>
    <property type="match status" value="1"/>
</dbReference>
<dbReference type="InterPro" id="IPR000210">
    <property type="entry name" value="BTB/POZ_dom"/>
</dbReference>
<sequence>MDQNRKRKRNDEPIDGSCNVPTKTTKFDYTFSIENFSHRLEETGEKIESPTFVVGWKNKSEWCLSIYPNGYREESKGYVSVFLVLLKADKAKAKFKLSILNNKGEEKNVYTEKNIIDFVTNGSWGSLKFVKKDFLLNESNGLLVNDKLTIFCEAEIIEIKSENHDNSRSSLNVTIPQSQLSLNYGNMFNSSLFTDSTIKVGSTQIKVHKAVLAARSSSFHDIFNCNLRESRADVIEIEDFRVEVVKEMLRYIYTDEVSDIRNMASELFVIAVKYKLDRLKAISEHYMCNTLTFENVFERFSLSETYSTETLKESCKEFILENAGWLTKTEEWREFLLTYPFLVESLFLKSLNISSAGSI</sequence>
<dbReference type="InterPro" id="IPR008974">
    <property type="entry name" value="TRAF-like"/>
</dbReference>
<dbReference type="Gene3D" id="2.60.210.10">
    <property type="entry name" value="Apoptosis, Tumor Necrosis Factor Receptor Associated Protein 2, Chain A"/>
    <property type="match status" value="1"/>
</dbReference>
<dbReference type="SUPFAM" id="SSF54695">
    <property type="entry name" value="POZ domain"/>
    <property type="match status" value="1"/>
</dbReference>
<feature type="domain" description="BTB" evidence="1">
    <location>
        <begin position="194"/>
        <end position="261"/>
    </location>
</feature>
<dbReference type="PROSITE" id="PS50097">
    <property type="entry name" value="BTB"/>
    <property type="match status" value="1"/>
</dbReference>
<dbReference type="WBParaSite" id="SPAL_0000078200.1">
    <property type="protein sequence ID" value="SPAL_0000078200.1"/>
    <property type="gene ID" value="SPAL_0000078200"/>
</dbReference>